<keyword evidence="3" id="KW-1185">Reference proteome</keyword>
<dbReference type="RefSeq" id="WP_114028218.1">
    <property type="nucleotide sequence ID" value="NZ_QOIL01000004.1"/>
</dbReference>
<dbReference type="Pfam" id="PF14024">
    <property type="entry name" value="DUF4240"/>
    <property type="match status" value="1"/>
</dbReference>
<sequence length="222" mass="25485">MDTEDYWGLIERSGMHATDLDTRATWLVNKLSGMSRADIVEFKLRHAEVKRAADTWPMWGAAYLICEGWCSEDAFWYFQSWLIGLDRETYERATADPDTLADASQIQRLTTDDADMEPPEWELLDYVADQAYERATGEEDGLNHILKARGVMLPVNPEPPEDGLDEGQAERARRLPRLMETFPPAETLPDALSMEDILDRHLAREGKTREEFFPHLPTDQEP</sequence>
<evidence type="ECO:0000259" key="1">
    <source>
        <dbReference type="Pfam" id="PF14024"/>
    </source>
</evidence>
<dbReference type="Proteomes" id="UP000253094">
    <property type="component" value="Unassembled WGS sequence"/>
</dbReference>
<gene>
    <name evidence="2" type="ORF">DQ384_08800</name>
</gene>
<protein>
    <submittedName>
        <fullName evidence="2">DUF4240 domain-containing protein</fullName>
    </submittedName>
</protein>
<comment type="caution">
    <text evidence="2">The sequence shown here is derived from an EMBL/GenBank/DDBJ whole genome shotgun (WGS) entry which is preliminary data.</text>
</comment>
<accession>A0A367FMP4</accession>
<evidence type="ECO:0000313" key="3">
    <source>
        <dbReference type="Proteomes" id="UP000253094"/>
    </source>
</evidence>
<evidence type="ECO:0000313" key="2">
    <source>
        <dbReference type="EMBL" id="RCG31648.1"/>
    </source>
</evidence>
<organism evidence="2 3">
    <name type="scientific">Sphaerisporangium album</name>
    <dbReference type="NCBI Taxonomy" id="509200"/>
    <lineage>
        <taxon>Bacteria</taxon>
        <taxon>Bacillati</taxon>
        <taxon>Actinomycetota</taxon>
        <taxon>Actinomycetes</taxon>
        <taxon>Streptosporangiales</taxon>
        <taxon>Streptosporangiaceae</taxon>
        <taxon>Sphaerisporangium</taxon>
    </lineage>
</organism>
<dbReference type="AlphaFoldDB" id="A0A367FMP4"/>
<reference evidence="2 3" key="1">
    <citation type="submission" date="2018-06" db="EMBL/GenBank/DDBJ databases">
        <title>Sphaerisporangium craniellae sp. nov., isolated from a marine sponge in the South China Sea.</title>
        <authorList>
            <person name="Li L."/>
        </authorList>
    </citation>
    <scope>NUCLEOTIDE SEQUENCE [LARGE SCALE GENOMIC DNA]</scope>
    <source>
        <strain evidence="2 3">CCTCC AA 208026</strain>
    </source>
</reference>
<dbReference type="EMBL" id="QOIL01000004">
    <property type="protein sequence ID" value="RCG31648.1"/>
    <property type="molecule type" value="Genomic_DNA"/>
</dbReference>
<dbReference type="InterPro" id="IPR025334">
    <property type="entry name" value="DUF4240"/>
</dbReference>
<name>A0A367FMP4_9ACTN</name>
<dbReference type="OrthoDB" id="6200718at2"/>
<proteinExistence type="predicted"/>
<feature type="domain" description="DUF4240" evidence="1">
    <location>
        <begin position="1"/>
        <end position="134"/>
    </location>
</feature>